<dbReference type="InterPro" id="IPR031958">
    <property type="entry name" value="DUF4778"/>
</dbReference>
<proteinExistence type="predicted"/>
<gene>
    <name evidence="2" type="primary">Dwil\GK21119</name>
    <name evidence="2" type="ORF">Dwil_GK21119</name>
</gene>
<sequence>MKSGRRGHNCGPITCCPAKIGFCLPLMPPTHDELSWINVNIKTPHRRCCPCSTVWTNEFRFWCRRNSNMIINLSDKLGKSAEDVAVFLYELTLQNYSQIMNPKKSGWNQCNRVPFTQPFVCDGFLSTFDERGNLRNPMNPRSLKRLLRIFQSLTTDEPNDITHGSIGKIGSAFKKEEQTSVFGYDEDQRSISDNKVRDKFTLPSPLEDDELNQLTNQFKPFNRRRASAIGAMENFQDSMIRLMDEKGRRRGKGSNAFQLGALRGKSAQFLRFLISRVNEQQSLTEEPNDVIKAIDELHLHQSANRRKRGKHRNKRDVDNIADHYNAVVSKEIGKDRYGLRLKPSPQTNTFGQSANELKALQTGKERRYFAEQIPVLYHEPYDGNNISSWMRRHPNQLRLLADGRITTGGLIRRYRRESVQRAWEKADRRYSLHSLVSLGRNSVKEQPMFGRMSLTVSPEMQRIFPTTDSGKKLQSKTIKTSSSRK</sequence>
<reference evidence="2 3" key="1">
    <citation type="journal article" date="2007" name="Nature">
        <title>Evolution of genes and genomes on the Drosophila phylogeny.</title>
        <authorList>
            <consortium name="Drosophila 12 Genomes Consortium"/>
            <person name="Clark A.G."/>
            <person name="Eisen M.B."/>
            <person name="Smith D.R."/>
            <person name="Bergman C.M."/>
            <person name="Oliver B."/>
            <person name="Markow T.A."/>
            <person name="Kaufman T.C."/>
            <person name="Kellis M."/>
            <person name="Gelbart W."/>
            <person name="Iyer V.N."/>
            <person name="Pollard D.A."/>
            <person name="Sackton T.B."/>
            <person name="Larracuente A.M."/>
            <person name="Singh N.D."/>
            <person name="Abad J.P."/>
            <person name="Abt D.N."/>
            <person name="Adryan B."/>
            <person name="Aguade M."/>
            <person name="Akashi H."/>
            <person name="Anderson W.W."/>
            <person name="Aquadro C.F."/>
            <person name="Ardell D.H."/>
            <person name="Arguello R."/>
            <person name="Artieri C.G."/>
            <person name="Barbash D.A."/>
            <person name="Barker D."/>
            <person name="Barsanti P."/>
            <person name="Batterham P."/>
            <person name="Batzoglou S."/>
            <person name="Begun D."/>
            <person name="Bhutkar A."/>
            <person name="Blanco E."/>
            <person name="Bosak S.A."/>
            <person name="Bradley R.K."/>
            <person name="Brand A.D."/>
            <person name="Brent M.R."/>
            <person name="Brooks A.N."/>
            <person name="Brown R.H."/>
            <person name="Butlin R.K."/>
            <person name="Caggese C."/>
            <person name="Calvi B.R."/>
            <person name="Bernardo de Carvalho A."/>
            <person name="Caspi A."/>
            <person name="Castrezana S."/>
            <person name="Celniker S.E."/>
            <person name="Chang J.L."/>
            <person name="Chapple C."/>
            <person name="Chatterji S."/>
            <person name="Chinwalla A."/>
            <person name="Civetta A."/>
            <person name="Clifton S.W."/>
            <person name="Comeron J.M."/>
            <person name="Costello J.C."/>
            <person name="Coyne J.A."/>
            <person name="Daub J."/>
            <person name="David R.G."/>
            <person name="Delcher A.L."/>
            <person name="Delehaunty K."/>
            <person name="Do C.B."/>
            <person name="Ebling H."/>
            <person name="Edwards K."/>
            <person name="Eickbush T."/>
            <person name="Evans J.D."/>
            <person name="Filipski A."/>
            <person name="Findeiss S."/>
            <person name="Freyhult E."/>
            <person name="Fulton L."/>
            <person name="Fulton R."/>
            <person name="Garcia A.C."/>
            <person name="Gardiner A."/>
            <person name="Garfield D.A."/>
            <person name="Garvin B.E."/>
            <person name="Gibson G."/>
            <person name="Gilbert D."/>
            <person name="Gnerre S."/>
            <person name="Godfrey J."/>
            <person name="Good R."/>
            <person name="Gotea V."/>
            <person name="Gravely B."/>
            <person name="Greenberg A.J."/>
            <person name="Griffiths-Jones S."/>
            <person name="Gross S."/>
            <person name="Guigo R."/>
            <person name="Gustafson E.A."/>
            <person name="Haerty W."/>
            <person name="Hahn M.W."/>
            <person name="Halligan D.L."/>
            <person name="Halpern A.L."/>
            <person name="Halter G.M."/>
            <person name="Han M.V."/>
            <person name="Heger A."/>
            <person name="Hillier L."/>
            <person name="Hinrichs A.S."/>
            <person name="Holmes I."/>
            <person name="Hoskins R.A."/>
            <person name="Hubisz M.J."/>
            <person name="Hultmark D."/>
            <person name="Huntley M.A."/>
            <person name="Jaffe D.B."/>
            <person name="Jagadeeshan S."/>
            <person name="Jeck W.R."/>
            <person name="Johnson J."/>
            <person name="Jones C.D."/>
            <person name="Jordan W.C."/>
            <person name="Karpen G.H."/>
            <person name="Kataoka E."/>
            <person name="Keightley P.D."/>
            <person name="Kheradpour P."/>
            <person name="Kirkness E.F."/>
            <person name="Koerich L.B."/>
            <person name="Kristiansen K."/>
            <person name="Kudrna D."/>
            <person name="Kulathinal R.J."/>
            <person name="Kumar S."/>
            <person name="Kwok R."/>
            <person name="Lander E."/>
            <person name="Langley C.H."/>
            <person name="Lapoint R."/>
            <person name="Lazzaro B.P."/>
            <person name="Lee S.J."/>
            <person name="Levesque L."/>
            <person name="Li R."/>
            <person name="Lin C.F."/>
            <person name="Lin M.F."/>
            <person name="Lindblad-Toh K."/>
            <person name="Llopart A."/>
            <person name="Long M."/>
            <person name="Low L."/>
            <person name="Lozovsky E."/>
            <person name="Lu J."/>
            <person name="Luo M."/>
            <person name="Machado C.A."/>
            <person name="Makalowski W."/>
            <person name="Marzo M."/>
            <person name="Matsuda M."/>
            <person name="Matzkin L."/>
            <person name="McAllister B."/>
            <person name="McBride C.S."/>
            <person name="McKernan B."/>
            <person name="McKernan K."/>
            <person name="Mendez-Lago M."/>
            <person name="Minx P."/>
            <person name="Mollenhauer M.U."/>
            <person name="Montooth K."/>
            <person name="Mount S.M."/>
            <person name="Mu X."/>
            <person name="Myers E."/>
            <person name="Negre B."/>
            <person name="Newfeld S."/>
            <person name="Nielsen R."/>
            <person name="Noor M.A."/>
            <person name="O'Grady P."/>
            <person name="Pachter L."/>
            <person name="Papaceit M."/>
            <person name="Parisi M.J."/>
            <person name="Parisi M."/>
            <person name="Parts L."/>
            <person name="Pedersen J.S."/>
            <person name="Pesole G."/>
            <person name="Phillippy A.M."/>
            <person name="Ponting C.P."/>
            <person name="Pop M."/>
            <person name="Porcelli D."/>
            <person name="Powell J.R."/>
            <person name="Prohaska S."/>
            <person name="Pruitt K."/>
            <person name="Puig M."/>
            <person name="Quesneville H."/>
            <person name="Ram K.R."/>
            <person name="Rand D."/>
            <person name="Rasmussen M.D."/>
            <person name="Reed L.K."/>
            <person name="Reenan R."/>
            <person name="Reily A."/>
            <person name="Remington K.A."/>
            <person name="Rieger T.T."/>
            <person name="Ritchie M.G."/>
            <person name="Robin C."/>
            <person name="Rogers Y.H."/>
            <person name="Rohde C."/>
            <person name="Rozas J."/>
            <person name="Rubenfield M.J."/>
            <person name="Ruiz A."/>
            <person name="Russo S."/>
            <person name="Salzberg S.L."/>
            <person name="Sanchez-Gracia A."/>
            <person name="Saranga D.J."/>
            <person name="Sato H."/>
            <person name="Schaeffer S.W."/>
            <person name="Schatz M.C."/>
            <person name="Schlenke T."/>
            <person name="Schwartz R."/>
            <person name="Segarra C."/>
            <person name="Singh R.S."/>
            <person name="Sirot L."/>
            <person name="Sirota M."/>
            <person name="Sisneros N.B."/>
            <person name="Smith C.D."/>
            <person name="Smith T.F."/>
            <person name="Spieth J."/>
            <person name="Stage D.E."/>
            <person name="Stark A."/>
            <person name="Stephan W."/>
            <person name="Strausberg R.L."/>
            <person name="Strempel S."/>
            <person name="Sturgill D."/>
            <person name="Sutton G."/>
            <person name="Sutton G.G."/>
            <person name="Tao W."/>
            <person name="Teichmann S."/>
            <person name="Tobari Y.N."/>
            <person name="Tomimura Y."/>
            <person name="Tsolas J.M."/>
            <person name="Valente V.L."/>
            <person name="Venter E."/>
            <person name="Venter J.C."/>
            <person name="Vicario S."/>
            <person name="Vieira F.G."/>
            <person name="Vilella A.J."/>
            <person name="Villasante A."/>
            <person name="Walenz B."/>
            <person name="Wang J."/>
            <person name="Wasserman M."/>
            <person name="Watts T."/>
            <person name="Wilson D."/>
            <person name="Wilson R.K."/>
            <person name="Wing R.A."/>
            <person name="Wolfner M.F."/>
            <person name="Wong A."/>
            <person name="Wong G.K."/>
            <person name="Wu C.I."/>
            <person name="Wu G."/>
            <person name="Yamamoto D."/>
            <person name="Yang H.P."/>
            <person name="Yang S.P."/>
            <person name="Yorke J.A."/>
            <person name="Yoshida K."/>
            <person name="Zdobnov E."/>
            <person name="Zhang P."/>
            <person name="Zhang Y."/>
            <person name="Zimin A.V."/>
            <person name="Baldwin J."/>
            <person name="Abdouelleil A."/>
            <person name="Abdulkadir J."/>
            <person name="Abebe A."/>
            <person name="Abera B."/>
            <person name="Abreu J."/>
            <person name="Acer S.C."/>
            <person name="Aftuck L."/>
            <person name="Alexander A."/>
            <person name="An P."/>
            <person name="Anderson E."/>
            <person name="Anderson S."/>
            <person name="Arachi H."/>
            <person name="Azer M."/>
            <person name="Bachantsang P."/>
            <person name="Barry A."/>
            <person name="Bayul T."/>
            <person name="Berlin A."/>
            <person name="Bessette D."/>
            <person name="Bloom T."/>
            <person name="Blye J."/>
            <person name="Boguslavskiy L."/>
            <person name="Bonnet C."/>
            <person name="Boukhgalter B."/>
            <person name="Bourzgui I."/>
            <person name="Brown A."/>
            <person name="Cahill P."/>
            <person name="Channer S."/>
            <person name="Cheshatsang Y."/>
            <person name="Chuda L."/>
            <person name="Citroen M."/>
            <person name="Collymore A."/>
            <person name="Cooke P."/>
            <person name="Costello M."/>
            <person name="D'Aco K."/>
            <person name="Daza R."/>
            <person name="De Haan G."/>
            <person name="DeGray S."/>
            <person name="DeMaso C."/>
            <person name="Dhargay N."/>
            <person name="Dooley K."/>
            <person name="Dooley E."/>
            <person name="Doricent M."/>
            <person name="Dorje P."/>
            <person name="Dorjee K."/>
            <person name="Dupes A."/>
            <person name="Elong R."/>
            <person name="Falk J."/>
            <person name="Farina A."/>
            <person name="Faro S."/>
            <person name="Ferguson D."/>
            <person name="Fisher S."/>
            <person name="Foley C.D."/>
            <person name="Franke A."/>
            <person name="Friedrich D."/>
            <person name="Gadbois L."/>
            <person name="Gearin G."/>
            <person name="Gearin C.R."/>
            <person name="Giannoukos G."/>
            <person name="Goode T."/>
            <person name="Graham J."/>
            <person name="Grandbois E."/>
            <person name="Grewal S."/>
            <person name="Gyaltsen K."/>
            <person name="Hafez N."/>
            <person name="Hagos B."/>
            <person name="Hall J."/>
            <person name="Henson C."/>
            <person name="Hollinger A."/>
            <person name="Honan T."/>
            <person name="Huard M.D."/>
            <person name="Hughes L."/>
            <person name="Hurhula B."/>
            <person name="Husby M.E."/>
            <person name="Kamat A."/>
            <person name="Kanga B."/>
            <person name="Kashin S."/>
            <person name="Khazanovich D."/>
            <person name="Kisner P."/>
            <person name="Lance K."/>
            <person name="Lara M."/>
            <person name="Lee W."/>
            <person name="Lennon N."/>
            <person name="Letendre F."/>
            <person name="LeVine R."/>
            <person name="Lipovsky A."/>
            <person name="Liu X."/>
            <person name="Liu J."/>
            <person name="Liu S."/>
            <person name="Lokyitsang T."/>
            <person name="Lokyitsang Y."/>
            <person name="Lubonja R."/>
            <person name="Lui A."/>
            <person name="MacDonald P."/>
            <person name="Magnisalis V."/>
            <person name="Maru K."/>
            <person name="Matthews C."/>
            <person name="McCusker W."/>
            <person name="McDonough S."/>
            <person name="Mehta T."/>
            <person name="Meldrim J."/>
            <person name="Meneus L."/>
            <person name="Mihai O."/>
            <person name="Mihalev A."/>
            <person name="Mihova T."/>
            <person name="Mittelman R."/>
            <person name="Mlenga V."/>
            <person name="Montmayeur A."/>
            <person name="Mulrain L."/>
            <person name="Navidi A."/>
            <person name="Naylor J."/>
            <person name="Negash T."/>
            <person name="Nguyen T."/>
            <person name="Nguyen N."/>
            <person name="Nicol R."/>
            <person name="Norbu C."/>
            <person name="Norbu N."/>
            <person name="Novod N."/>
            <person name="O'Neill B."/>
            <person name="Osman S."/>
            <person name="Markiewicz E."/>
            <person name="Oyono O.L."/>
            <person name="Patti C."/>
            <person name="Phunkhang P."/>
            <person name="Pierre F."/>
            <person name="Priest M."/>
            <person name="Raghuraman S."/>
            <person name="Rege F."/>
            <person name="Reyes R."/>
            <person name="Rise C."/>
            <person name="Rogov P."/>
            <person name="Ross K."/>
            <person name="Ryan E."/>
            <person name="Settipalli S."/>
            <person name="Shea T."/>
            <person name="Sherpa N."/>
            <person name="Shi L."/>
            <person name="Shih D."/>
            <person name="Sparrow T."/>
            <person name="Spaulding J."/>
            <person name="Stalker J."/>
            <person name="Stange-Thomann N."/>
            <person name="Stavropoulos S."/>
            <person name="Stone C."/>
            <person name="Strader C."/>
            <person name="Tesfaye S."/>
            <person name="Thomson T."/>
            <person name="Thoulutsang Y."/>
            <person name="Thoulutsang D."/>
            <person name="Topham K."/>
            <person name="Topping I."/>
            <person name="Tsamla T."/>
            <person name="Vassiliev H."/>
            <person name="Vo A."/>
            <person name="Wangchuk T."/>
            <person name="Wangdi T."/>
            <person name="Weiand M."/>
            <person name="Wilkinson J."/>
            <person name="Wilson A."/>
            <person name="Yadav S."/>
            <person name="Young G."/>
            <person name="Yu Q."/>
            <person name="Zembek L."/>
            <person name="Zhong D."/>
            <person name="Zimmer A."/>
            <person name="Zwirko Z."/>
            <person name="Jaffe D.B."/>
            <person name="Alvarez P."/>
            <person name="Brockman W."/>
            <person name="Butler J."/>
            <person name="Chin C."/>
            <person name="Gnerre S."/>
            <person name="Grabherr M."/>
            <person name="Kleber M."/>
            <person name="Mauceli E."/>
            <person name="MacCallum I."/>
        </authorList>
    </citation>
    <scope>NUCLEOTIDE SEQUENCE [LARGE SCALE GENOMIC DNA]</scope>
    <source>
        <strain evidence="3">Tucson 14030-0811.24</strain>
    </source>
</reference>
<evidence type="ECO:0000313" key="3">
    <source>
        <dbReference type="Proteomes" id="UP000007798"/>
    </source>
</evidence>
<dbReference type="InParanoid" id="A0A0Q9WSN8"/>
<accession>A0A0Q9WSN8</accession>
<name>A0A0Q9WSN8_DROWI</name>
<dbReference type="Proteomes" id="UP000007798">
    <property type="component" value="Unassembled WGS sequence"/>
</dbReference>
<feature type="compositionally biased region" description="Polar residues" evidence="1">
    <location>
        <begin position="475"/>
        <end position="485"/>
    </location>
</feature>
<dbReference type="AlphaFoldDB" id="A0A0Q9WSN8"/>
<dbReference type="OrthoDB" id="7842387at2759"/>
<protein>
    <submittedName>
        <fullName evidence="2">Uncharacterized protein</fullName>
    </submittedName>
</protein>
<evidence type="ECO:0000313" key="2">
    <source>
        <dbReference type="EMBL" id="KRF99258.1"/>
    </source>
</evidence>
<feature type="region of interest" description="Disordered" evidence="1">
    <location>
        <begin position="464"/>
        <end position="485"/>
    </location>
</feature>
<dbReference type="EMBL" id="CH964182">
    <property type="protein sequence ID" value="KRF99258.1"/>
    <property type="molecule type" value="Genomic_DNA"/>
</dbReference>
<keyword evidence="3" id="KW-1185">Reference proteome</keyword>
<evidence type="ECO:0000256" key="1">
    <source>
        <dbReference type="SAM" id="MobiDB-lite"/>
    </source>
</evidence>
<organism evidence="2 3">
    <name type="scientific">Drosophila willistoni</name>
    <name type="common">Fruit fly</name>
    <dbReference type="NCBI Taxonomy" id="7260"/>
    <lineage>
        <taxon>Eukaryota</taxon>
        <taxon>Metazoa</taxon>
        <taxon>Ecdysozoa</taxon>
        <taxon>Arthropoda</taxon>
        <taxon>Hexapoda</taxon>
        <taxon>Insecta</taxon>
        <taxon>Pterygota</taxon>
        <taxon>Neoptera</taxon>
        <taxon>Endopterygota</taxon>
        <taxon>Diptera</taxon>
        <taxon>Brachycera</taxon>
        <taxon>Muscomorpha</taxon>
        <taxon>Ephydroidea</taxon>
        <taxon>Drosophilidae</taxon>
        <taxon>Drosophila</taxon>
        <taxon>Sophophora</taxon>
    </lineage>
</organism>
<dbReference type="Pfam" id="PF16008">
    <property type="entry name" value="DUF4778"/>
    <property type="match status" value="1"/>
</dbReference>